<evidence type="ECO:0000256" key="7">
    <source>
        <dbReference type="ARBA" id="ARBA00023033"/>
    </source>
</evidence>
<dbReference type="GO" id="GO:0016705">
    <property type="term" value="F:oxidoreductase activity, acting on paired donors, with incorporation or reduction of molecular oxygen"/>
    <property type="evidence" value="ECO:0007669"/>
    <property type="project" value="InterPro"/>
</dbReference>
<evidence type="ECO:0000313" key="10">
    <source>
        <dbReference type="EMBL" id="KDP45690.1"/>
    </source>
</evidence>
<dbReference type="OrthoDB" id="847326at2759"/>
<keyword evidence="9" id="KW-1133">Transmembrane helix</keyword>
<dbReference type="Gene3D" id="1.10.630.10">
    <property type="entry name" value="Cytochrome P450"/>
    <property type="match status" value="1"/>
</dbReference>
<evidence type="ECO:0000256" key="9">
    <source>
        <dbReference type="SAM" id="Phobius"/>
    </source>
</evidence>
<gene>
    <name evidence="10" type="ORF">JCGZ_17297</name>
</gene>
<keyword evidence="9" id="KW-0472">Membrane</keyword>
<dbReference type="GO" id="GO:0004497">
    <property type="term" value="F:monooxygenase activity"/>
    <property type="evidence" value="ECO:0007669"/>
    <property type="project" value="UniProtKB-KW"/>
</dbReference>
<dbReference type="EMBL" id="KK914227">
    <property type="protein sequence ID" value="KDP45690.1"/>
    <property type="molecule type" value="Genomic_DNA"/>
</dbReference>
<dbReference type="PRINTS" id="PR00463">
    <property type="entry name" value="EP450I"/>
</dbReference>
<dbReference type="GO" id="GO:0005506">
    <property type="term" value="F:iron ion binding"/>
    <property type="evidence" value="ECO:0007669"/>
    <property type="project" value="InterPro"/>
</dbReference>
<name>A0A067LLP6_JATCU</name>
<keyword evidence="6 8" id="KW-0408">Iron</keyword>
<proteinExistence type="inferred from homology"/>
<evidence type="ECO:0000256" key="3">
    <source>
        <dbReference type="ARBA" id="ARBA00022617"/>
    </source>
</evidence>
<reference evidence="10 11" key="1">
    <citation type="journal article" date="2014" name="PLoS ONE">
        <title>Global Analysis of Gene Expression Profiles in Physic Nut (Jatropha curcas L.) Seedlings Exposed to Salt Stress.</title>
        <authorList>
            <person name="Zhang L."/>
            <person name="Zhang C."/>
            <person name="Wu P."/>
            <person name="Chen Y."/>
            <person name="Li M."/>
            <person name="Jiang H."/>
            <person name="Wu G."/>
        </authorList>
    </citation>
    <scope>NUCLEOTIDE SEQUENCE [LARGE SCALE GENOMIC DNA]</scope>
    <source>
        <strain evidence="11">cv. GZQX0401</strain>
        <tissue evidence="10">Young leaves</tissue>
    </source>
</reference>
<dbReference type="PANTHER" id="PTHR47944">
    <property type="entry name" value="CYTOCHROME P450 98A9"/>
    <property type="match status" value="1"/>
</dbReference>
<protein>
    <submittedName>
        <fullName evidence="10">Uncharacterized protein</fullName>
    </submittedName>
</protein>
<dbReference type="InterPro" id="IPR036396">
    <property type="entry name" value="Cyt_P450_sf"/>
</dbReference>
<dbReference type="InterPro" id="IPR002401">
    <property type="entry name" value="Cyt_P450_E_grp-I"/>
</dbReference>
<dbReference type="FunFam" id="1.10.630.10:FF:000037">
    <property type="entry name" value="Cytochrome P450 9"/>
    <property type="match status" value="1"/>
</dbReference>
<dbReference type="PANTHER" id="PTHR47944:SF4">
    <property type="entry name" value="OS09G0441700 PROTEIN"/>
    <property type="match status" value="1"/>
</dbReference>
<keyword evidence="9" id="KW-0812">Transmembrane</keyword>
<evidence type="ECO:0000256" key="2">
    <source>
        <dbReference type="ARBA" id="ARBA00010617"/>
    </source>
</evidence>
<keyword evidence="11" id="KW-1185">Reference proteome</keyword>
<organism evidence="10 11">
    <name type="scientific">Jatropha curcas</name>
    <name type="common">Barbados nut</name>
    <dbReference type="NCBI Taxonomy" id="180498"/>
    <lineage>
        <taxon>Eukaryota</taxon>
        <taxon>Viridiplantae</taxon>
        <taxon>Streptophyta</taxon>
        <taxon>Embryophyta</taxon>
        <taxon>Tracheophyta</taxon>
        <taxon>Spermatophyta</taxon>
        <taxon>Magnoliopsida</taxon>
        <taxon>eudicotyledons</taxon>
        <taxon>Gunneridae</taxon>
        <taxon>Pentapetalae</taxon>
        <taxon>rosids</taxon>
        <taxon>fabids</taxon>
        <taxon>Malpighiales</taxon>
        <taxon>Euphorbiaceae</taxon>
        <taxon>Crotonoideae</taxon>
        <taxon>Jatropheae</taxon>
        <taxon>Jatropha</taxon>
    </lineage>
</organism>
<dbReference type="AlphaFoldDB" id="A0A067LLP6"/>
<dbReference type="Proteomes" id="UP000027138">
    <property type="component" value="Unassembled WGS sequence"/>
</dbReference>
<comment type="similarity">
    <text evidence="2">Belongs to the cytochrome P450 family.</text>
</comment>
<evidence type="ECO:0000256" key="4">
    <source>
        <dbReference type="ARBA" id="ARBA00022723"/>
    </source>
</evidence>
<keyword evidence="4 8" id="KW-0479">Metal-binding</keyword>
<feature type="binding site" description="axial binding residue" evidence="8">
    <location>
        <position position="476"/>
    </location>
    <ligand>
        <name>heme</name>
        <dbReference type="ChEBI" id="CHEBI:30413"/>
    </ligand>
    <ligandPart>
        <name>Fe</name>
        <dbReference type="ChEBI" id="CHEBI:18248"/>
    </ligandPart>
</feature>
<comment type="cofactor">
    <cofactor evidence="1 8">
        <name>heme</name>
        <dbReference type="ChEBI" id="CHEBI:30413"/>
    </cofactor>
</comment>
<evidence type="ECO:0000256" key="8">
    <source>
        <dbReference type="PIRSR" id="PIRSR602401-1"/>
    </source>
</evidence>
<keyword evidence="7" id="KW-0503">Monooxygenase</keyword>
<evidence type="ECO:0000256" key="6">
    <source>
        <dbReference type="ARBA" id="ARBA00023004"/>
    </source>
</evidence>
<accession>A0A067LLP6</accession>
<dbReference type="InterPro" id="IPR001128">
    <property type="entry name" value="Cyt_P450"/>
</dbReference>
<dbReference type="Pfam" id="PF00067">
    <property type="entry name" value="p450"/>
    <property type="match status" value="1"/>
</dbReference>
<feature type="transmembrane region" description="Helical" evidence="9">
    <location>
        <begin position="17"/>
        <end position="37"/>
    </location>
</feature>
<evidence type="ECO:0000256" key="5">
    <source>
        <dbReference type="ARBA" id="ARBA00023002"/>
    </source>
</evidence>
<keyword evidence="5" id="KW-0560">Oxidoreductase</keyword>
<evidence type="ECO:0000256" key="1">
    <source>
        <dbReference type="ARBA" id="ARBA00001971"/>
    </source>
</evidence>
<dbReference type="GO" id="GO:0020037">
    <property type="term" value="F:heme binding"/>
    <property type="evidence" value="ECO:0007669"/>
    <property type="project" value="InterPro"/>
</dbReference>
<dbReference type="SUPFAM" id="SSF48264">
    <property type="entry name" value="Cytochrome P450"/>
    <property type="match status" value="1"/>
</dbReference>
<evidence type="ECO:0000313" key="11">
    <source>
        <dbReference type="Proteomes" id="UP000027138"/>
    </source>
</evidence>
<dbReference type="GO" id="GO:0019756">
    <property type="term" value="P:cyanogenic glycoside biosynthetic process"/>
    <property type="evidence" value="ECO:0007669"/>
    <property type="project" value="UniProtKB-ARBA"/>
</dbReference>
<sequence>MENCYGFAAIGFSTPPFSFSFITILMGTMTLLLIYFIKSNKPLSQDEKSILRQQLPPGPKPWPIIGCLPAMYKNEPAFRWIHNLMKQMNTEIACIRLGNVHVIPVTCPKISCELLKAQDANFATRPISMSTRFTSKGYLATALAPFGDQWKKMRGVLVTQLLSPAKQRRFYGTRVEEANHLVRYAYNQCNEGGLVDVRVAAQHYCGNVIRKMMFNKRFFGKGRKNGGPGFEEEEHIDAIFRVLHHLYAFCLSDYLPCLVGFDLDGHEKIIKESNGIIGKYHDPIIEDRVQQWKDGTKKEEEDLLDVLITLKDDNGNPLLSTDEIKAQITEIMLETVDNPSNAVEWAIAEMINQPKILEKAVEELDRVVGKERLVQESDLSQLNYITACAREAFRLHPVVPFNVPHVSMTDTTVANFFIPKGSHVLLSRVGLGRNPKIWDEPHKFKPEHHIKNNGSQVTLIDPYLNFISLSTGRRGCPGVTMGTSMTLMLFARLLQGFTWNVPPNQTSINLTESKSSLGLAKPLVALVKPRLPAHVYDHIMHDQ</sequence>
<keyword evidence="3 8" id="KW-0349">Heme</keyword>